<feature type="chain" id="PRO_5003999804" evidence="2">
    <location>
        <begin position="22"/>
        <end position="92"/>
    </location>
</feature>
<dbReference type="KEGG" id="tup:102478189"/>
<dbReference type="EMBL" id="KB320863">
    <property type="protein sequence ID" value="ELW61663.1"/>
    <property type="molecule type" value="Genomic_DNA"/>
</dbReference>
<dbReference type="PROSITE" id="PS50279">
    <property type="entry name" value="BPTI_KUNITZ_2"/>
    <property type="match status" value="1"/>
</dbReference>
<keyword evidence="2" id="KW-0732">Signal</keyword>
<feature type="domain" description="BPTI/Kunitz inhibitor" evidence="3">
    <location>
        <begin position="31"/>
        <end position="89"/>
    </location>
</feature>
<evidence type="ECO:0000259" key="3">
    <source>
        <dbReference type="PROSITE" id="PS50279"/>
    </source>
</evidence>
<dbReference type="AlphaFoldDB" id="L9KG81"/>
<dbReference type="GO" id="GO:0004867">
    <property type="term" value="F:serine-type endopeptidase inhibitor activity"/>
    <property type="evidence" value="ECO:0007669"/>
    <property type="project" value="InterPro"/>
</dbReference>
<evidence type="ECO:0000313" key="5">
    <source>
        <dbReference type="Proteomes" id="UP000011518"/>
    </source>
</evidence>
<dbReference type="Gene3D" id="4.10.410.10">
    <property type="entry name" value="Pancreatic trypsin inhibitor Kunitz domain"/>
    <property type="match status" value="1"/>
</dbReference>
<feature type="signal peptide" evidence="2">
    <location>
        <begin position="1"/>
        <end position="21"/>
    </location>
</feature>
<dbReference type="Pfam" id="PF00014">
    <property type="entry name" value="Kunitz_BPTI"/>
    <property type="match status" value="1"/>
</dbReference>
<dbReference type="Proteomes" id="UP000011518">
    <property type="component" value="Unassembled WGS sequence"/>
</dbReference>
<dbReference type="InterPro" id="IPR036880">
    <property type="entry name" value="Kunitz_BPTI_sf"/>
</dbReference>
<reference evidence="5" key="2">
    <citation type="journal article" date="2013" name="Nat. Commun.">
        <title>Genome of the Chinese tree shrew.</title>
        <authorList>
            <person name="Fan Y."/>
            <person name="Huang Z.Y."/>
            <person name="Cao C.C."/>
            <person name="Chen C.S."/>
            <person name="Chen Y.X."/>
            <person name="Fan D.D."/>
            <person name="He J."/>
            <person name="Hou H.L."/>
            <person name="Hu L."/>
            <person name="Hu X.T."/>
            <person name="Jiang X.T."/>
            <person name="Lai R."/>
            <person name="Lang Y.S."/>
            <person name="Liang B."/>
            <person name="Liao S.G."/>
            <person name="Mu D."/>
            <person name="Ma Y.Y."/>
            <person name="Niu Y.Y."/>
            <person name="Sun X.Q."/>
            <person name="Xia J.Q."/>
            <person name="Xiao J."/>
            <person name="Xiong Z.Q."/>
            <person name="Xu L."/>
            <person name="Yang L."/>
            <person name="Zhang Y."/>
            <person name="Zhao W."/>
            <person name="Zhao X.D."/>
            <person name="Zheng Y.T."/>
            <person name="Zhou J.M."/>
            <person name="Zhu Y.B."/>
            <person name="Zhang G.J."/>
            <person name="Wang J."/>
            <person name="Yao Y.G."/>
        </authorList>
    </citation>
    <scope>NUCLEOTIDE SEQUENCE [LARGE SCALE GENOMIC DNA]</scope>
</reference>
<keyword evidence="5" id="KW-1185">Reference proteome</keyword>
<dbReference type="SUPFAM" id="SSF57362">
    <property type="entry name" value="BPTI-like"/>
    <property type="match status" value="1"/>
</dbReference>
<dbReference type="InParanoid" id="L9KG81"/>
<evidence type="ECO:0000256" key="1">
    <source>
        <dbReference type="ARBA" id="ARBA00023157"/>
    </source>
</evidence>
<gene>
    <name evidence="4" type="ORF">TREES_T100009137</name>
</gene>
<dbReference type="SMART" id="SM00131">
    <property type="entry name" value="KU"/>
    <property type="match status" value="1"/>
</dbReference>
<sequence length="92" mass="10236">MNRLCLSVALLVLLGTLGVSALKVTTHKSKINAPSQASHPLYCQAPPPIHMQTRYYFNPSAKLCLPFTYCQSAEYKNNFLTKDECVKTCAEI</sequence>
<evidence type="ECO:0000313" key="4">
    <source>
        <dbReference type="EMBL" id="ELW61663.1"/>
    </source>
</evidence>
<protein>
    <submittedName>
        <fullName evidence="4">Pancreatic trypsin inhibitor</fullName>
    </submittedName>
</protein>
<keyword evidence="1" id="KW-1015">Disulfide bond</keyword>
<accession>L9KG81</accession>
<dbReference type="InterPro" id="IPR002223">
    <property type="entry name" value="Kunitz_BPTI"/>
</dbReference>
<organism evidence="4 5">
    <name type="scientific">Tupaia chinensis</name>
    <name type="common">Chinese tree shrew</name>
    <name type="synonym">Tupaia belangeri chinensis</name>
    <dbReference type="NCBI Taxonomy" id="246437"/>
    <lineage>
        <taxon>Eukaryota</taxon>
        <taxon>Metazoa</taxon>
        <taxon>Chordata</taxon>
        <taxon>Craniata</taxon>
        <taxon>Vertebrata</taxon>
        <taxon>Euteleostomi</taxon>
        <taxon>Mammalia</taxon>
        <taxon>Eutheria</taxon>
        <taxon>Euarchontoglires</taxon>
        <taxon>Scandentia</taxon>
        <taxon>Tupaiidae</taxon>
        <taxon>Tupaia</taxon>
    </lineage>
</organism>
<dbReference type="eggNOG" id="KOG3540">
    <property type="taxonomic scope" value="Eukaryota"/>
</dbReference>
<proteinExistence type="predicted"/>
<reference evidence="5" key="1">
    <citation type="submission" date="2012-07" db="EMBL/GenBank/DDBJ databases">
        <title>Genome of the Chinese tree shrew, a rising model animal genetically related to primates.</title>
        <authorList>
            <person name="Zhang G."/>
            <person name="Fan Y."/>
            <person name="Yao Y."/>
            <person name="Huang Z."/>
        </authorList>
    </citation>
    <scope>NUCLEOTIDE SEQUENCE [LARGE SCALE GENOMIC DNA]</scope>
</reference>
<dbReference type="OrthoDB" id="4473401at2759"/>
<evidence type="ECO:0000256" key="2">
    <source>
        <dbReference type="SAM" id="SignalP"/>
    </source>
</evidence>
<name>L9KG81_TUPCH</name>
<dbReference type="STRING" id="246437.L9KG81"/>